<name>A0A1J0MF97_9CAUD</name>
<proteinExistence type="predicted"/>
<dbReference type="Proteomes" id="UP000222611">
    <property type="component" value="Segment"/>
</dbReference>
<protein>
    <submittedName>
        <fullName evidence="1">Uncharacterized protein</fullName>
    </submittedName>
</protein>
<keyword evidence="2" id="KW-1185">Reference proteome</keyword>
<reference evidence="1 2" key="1">
    <citation type="submission" date="2016-09" db="EMBL/GenBank/DDBJ databases">
        <title>Whole-genome sequencing of Staphylococcus pseudintermedius phages.</title>
        <authorList>
            <person name="Breteau M."/>
            <person name="Kot W."/>
            <person name="Vogensen F.K."/>
            <person name="Moodley A."/>
            <person name="Wellington E.M.H."/>
            <person name="Hodgson D.A."/>
        </authorList>
    </citation>
    <scope>NUCLEOTIDE SEQUENCE [LARGE SCALE GENOMIC DNA]</scope>
</reference>
<evidence type="ECO:0000313" key="1">
    <source>
        <dbReference type="EMBL" id="APD19847.1"/>
    </source>
</evidence>
<sequence length="83" mass="10006">MMIKIYKNENDELECHVNYAGYDFKFQCIKDNYGAIFEGSNSTEYREFESYIDVDNEVLRNLQDVMYNIASVYNWRESFGEER</sequence>
<gene>
    <name evidence="1" type="ORF">SpT152_032</name>
</gene>
<evidence type="ECO:0000313" key="2">
    <source>
        <dbReference type="Proteomes" id="UP000222611"/>
    </source>
</evidence>
<organism evidence="1 2">
    <name type="scientific">Staphylococcus phage SpT152</name>
    <dbReference type="NCBI Taxonomy" id="1913446"/>
    <lineage>
        <taxon>Viruses</taxon>
        <taxon>Duplodnaviria</taxon>
        <taxon>Heunggongvirae</taxon>
        <taxon>Uroviricota</taxon>
        <taxon>Caudoviricetes</taxon>
        <taxon>Coventryvirus</taxon>
        <taxon>Coventryvirus SpT152</taxon>
    </lineage>
</organism>
<accession>A0A1J0MF97</accession>
<dbReference type="EMBL" id="KX827369">
    <property type="protein sequence ID" value="APD19847.1"/>
    <property type="molecule type" value="Genomic_DNA"/>
</dbReference>